<protein>
    <recommendedName>
        <fullName evidence="2">HTH CENPB-type domain-containing protein</fullName>
    </recommendedName>
</protein>
<dbReference type="InterPro" id="IPR006600">
    <property type="entry name" value="HTH_CenpB_DNA-bd_dom"/>
</dbReference>
<dbReference type="InterPro" id="IPR050863">
    <property type="entry name" value="CenT-Element_Derived"/>
</dbReference>
<accession>A0A329RFW5</accession>
<organism evidence="3 4">
    <name type="scientific">Phytophthora cactorum</name>
    <dbReference type="NCBI Taxonomy" id="29920"/>
    <lineage>
        <taxon>Eukaryota</taxon>
        <taxon>Sar</taxon>
        <taxon>Stramenopiles</taxon>
        <taxon>Oomycota</taxon>
        <taxon>Peronosporomycetes</taxon>
        <taxon>Peronosporales</taxon>
        <taxon>Peronosporaceae</taxon>
        <taxon>Phytophthora</taxon>
    </lineage>
</organism>
<dbReference type="VEuPathDB" id="FungiDB:PC110_g20110"/>
<dbReference type="EMBL" id="MJFZ01001057">
    <property type="protein sequence ID" value="RAW23454.1"/>
    <property type="molecule type" value="Genomic_DNA"/>
</dbReference>
<gene>
    <name evidence="3" type="ORF">PC110_g20110</name>
</gene>
<comment type="caution">
    <text evidence="3">The sequence shown here is derived from an EMBL/GenBank/DDBJ whole genome shotgun (WGS) entry which is preliminary data.</text>
</comment>
<dbReference type="PANTHER" id="PTHR19303">
    <property type="entry name" value="TRANSPOSON"/>
    <property type="match status" value="1"/>
</dbReference>
<dbReference type="Proteomes" id="UP000251314">
    <property type="component" value="Unassembled WGS sequence"/>
</dbReference>
<keyword evidence="4" id="KW-1185">Reference proteome</keyword>
<dbReference type="OrthoDB" id="98288at2759"/>
<keyword evidence="1" id="KW-0238">DNA-binding</keyword>
<dbReference type="SUPFAM" id="SSF46689">
    <property type="entry name" value="Homeodomain-like"/>
    <property type="match status" value="1"/>
</dbReference>
<dbReference type="STRING" id="29920.A0A329RFW5"/>
<dbReference type="InterPro" id="IPR004875">
    <property type="entry name" value="DDE_SF_endonuclease_dom"/>
</dbReference>
<feature type="domain" description="HTH CENPB-type" evidence="2">
    <location>
        <begin position="9"/>
        <end position="82"/>
    </location>
</feature>
<evidence type="ECO:0000259" key="2">
    <source>
        <dbReference type="PROSITE" id="PS51253"/>
    </source>
</evidence>
<dbReference type="GO" id="GO:0005634">
    <property type="term" value="C:nucleus"/>
    <property type="evidence" value="ECO:0007669"/>
    <property type="project" value="TreeGrafter"/>
</dbReference>
<proteinExistence type="predicted"/>
<evidence type="ECO:0000313" key="3">
    <source>
        <dbReference type="EMBL" id="RAW23454.1"/>
    </source>
</evidence>
<dbReference type="GO" id="GO:0003677">
    <property type="term" value="F:DNA binding"/>
    <property type="evidence" value="ECO:0007669"/>
    <property type="project" value="UniProtKB-KW"/>
</dbReference>
<dbReference type="SMART" id="SM00674">
    <property type="entry name" value="CENPB"/>
    <property type="match status" value="1"/>
</dbReference>
<evidence type="ECO:0000256" key="1">
    <source>
        <dbReference type="ARBA" id="ARBA00023125"/>
    </source>
</evidence>
<dbReference type="InterPro" id="IPR009057">
    <property type="entry name" value="Homeodomain-like_sf"/>
</dbReference>
<evidence type="ECO:0000313" key="4">
    <source>
        <dbReference type="Proteomes" id="UP000251314"/>
    </source>
</evidence>
<sequence length="269" mass="30038">MSPSYGKGKRRKPLKVKAPALEDRLEQWVVSVEQRGLCLNRRAITRKAEQIREDVGGAAVNVKLSVGWLSCFLKRHKLRYRPLHGEAGSADADVVREGRYAIQELTELYDAHDTYNMDETGLYYSAAPGRSICSATTPGVKKNKTRMTLALTTNADGSDSLPVLFIGRAEKPRCFGKKTAAQLGYLYRKSAKAWMNTKTVQEWLLQLDKEMRAAQRHILLLVDTVSSHSLGNLVLTNAKLQSLPPNTTIYLQPLDAGIIASFKARFRSM</sequence>
<reference evidence="3 4" key="1">
    <citation type="submission" date="2018-01" db="EMBL/GenBank/DDBJ databases">
        <title>Draft genome of the strawberry crown rot pathogen Phytophthora cactorum.</title>
        <authorList>
            <person name="Armitage A.D."/>
            <person name="Lysoe E."/>
            <person name="Nellist C.F."/>
            <person name="Harrison R.J."/>
            <person name="Brurberg M.B."/>
        </authorList>
    </citation>
    <scope>NUCLEOTIDE SEQUENCE [LARGE SCALE GENOMIC DNA]</scope>
    <source>
        <strain evidence="3 4">10300</strain>
    </source>
</reference>
<dbReference type="Pfam" id="PF03184">
    <property type="entry name" value="DDE_1"/>
    <property type="match status" value="1"/>
</dbReference>
<dbReference type="Pfam" id="PF03221">
    <property type="entry name" value="HTH_Tnp_Tc5"/>
    <property type="match status" value="1"/>
</dbReference>
<name>A0A329RFW5_9STRA</name>
<dbReference type="PANTHER" id="PTHR19303:SF73">
    <property type="entry name" value="PROTEIN PDC2"/>
    <property type="match status" value="1"/>
</dbReference>
<dbReference type="AlphaFoldDB" id="A0A329RFW5"/>
<dbReference type="PROSITE" id="PS51253">
    <property type="entry name" value="HTH_CENPB"/>
    <property type="match status" value="1"/>
</dbReference>
<dbReference type="Gene3D" id="1.10.10.60">
    <property type="entry name" value="Homeodomain-like"/>
    <property type="match status" value="1"/>
</dbReference>